<keyword evidence="3 5" id="KW-1133">Transmembrane helix</keyword>
<organism evidence="7 8">
    <name type="scientific">Cystobacter ferrugineus</name>
    <dbReference type="NCBI Taxonomy" id="83449"/>
    <lineage>
        <taxon>Bacteria</taxon>
        <taxon>Pseudomonadati</taxon>
        <taxon>Myxococcota</taxon>
        <taxon>Myxococcia</taxon>
        <taxon>Myxococcales</taxon>
        <taxon>Cystobacterineae</taxon>
        <taxon>Archangiaceae</taxon>
        <taxon>Cystobacter</taxon>
    </lineage>
</organism>
<accession>A0A1L9BIM6</accession>
<evidence type="ECO:0000259" key="6">
    <source>
        <dbReference type="Pfam" id="PF04932"/>
    </source>
</evidence>
<dbReference type="STRING" id="83449.BON30_02195"/>
<feature type="transmembrane region" description="Helical" evidence="5">
    <location>
        <begin position="201"/>
        <end position="219"/>
    </location>
</feature>
<evidence type="ECO:0000256" key="4">
    <source>
        <dbReference type="ARBA" id="ARBA00023136"/>
    </source>
</evidence>
<feature type="transmembrane region" description="Helical" evidence="5">
    <location>
        <begin position="306"/>
        <end position="325"/>
    </location>
</feature>
<dbReference type="InterPro" id="IPR051533">
    <property type="entry name" value="WaaL-like"/>
</dbReference>
<dbReference type="Gene3D" id="1.25.40.10">
    <property type="entry name" value="Tetratricopeptide repeat domain"/>
    <property type="match status" value="1"/>
</dbReference>
<comment type="subcellular location">
    <subcellularLocation>
        <location evidence="1">Membrane</location>
        <topology evidence="1">Multi-pass membrane protein</topology>
    </subcellularLocation>
</comment>
<dbReference type="Pfam" id="PF04932">
    <property type="entry name" value="Wzy_C"/>
    <property type="match status" value="1"/>
</dbReference>
<dbReference type="EMBL" id="MPIN01000001">
    <property type="protein sequence ID" value="OJH42056.1"/>
    <property type="molecule type" value="Genomic_DNA"/>
</dbReference>
<feature type="transmembrane region" description="Helical" evidence="5">
    <location>
        <begin position="337"/>
        <end position="363"/>
    </location>
</feature>
<feature type="transmembrane region" description="Helical" evidence="5">
    <location>
        <begin position="95"/>
        <end position="116"/>
    </location>
</feature>
<evidence type="ECO:0000313" key="8">
    <source>
        <dbReference type="Proteomes" id="UP000182229"/>
    </source>
</evidence>
<dbReference type="GO" id="GO:0016020">
    <property type="term" value="C:membrane"/>
    <property type="evidence" value="ECO:0007669"/>
    <property type="project" value="UniProtKB-SubCell"/>
</dbReference>
<dbReference type="InterPro" id="IPR007016">
    <property type="entry name" value="O-antigen_ligase-rel_domated"/>
</dbReference>
<evidence type="ECO:0000256" key="5">
    <source>
        <dbReference type="SAM" id="Phobius"/>
    </source>
</evidence>
<feature type="transmembrane region" description="Helical" evidence="5">
    <location>
        <begin position="39"/>
        <end position="61"/>
    </location>
</feature>
<feature type="transmembrane region" description="Helical" evidence="5">
    <location>
        <begin position="128"/>
        <end position="149"/>
    </location>
</feature>
<name>A0A1L9BIM6_9BACT</name>
<protein>
    <recommendedName>
        <fullName evidence="6">O-antigen ligase-related domain-containing protein</fullName>
    </recommendedName>
</protein>
<dbReference type="SUPFAM" id="SSF48452">
    <property type="entry name" value="TPR-like"/>
    <property type="match status" value="1"/>
</dbReference>
<evidence type="ECO:0000313" key="7">
    <source>
        <dbReference type="EMBL" id="OJH42056.1"/>
    </source>
</evidence>
<feature type="transmembrane region" description="Helical" evidence="5">
    <location>
        <begin position="156"/>
        <end position="172"/>
    </location>
</feature>
<feature type="domain" description="O-antigen ligase-related" evidence="6">
    <location>
        <begin position="165"/>
        <end position="314"/>
    </location>
</feature>
<keyword evidence="4 5" id="KW-0472">Membrane</keyword>
<evidence type="ECO:0000256" key="1">
    <source>
        <dbReference type="ARBA" id="ARBA00004141"/>
    </source>
</evidence>
<keyword evidence="8" id="KW-1185">Reference proteome</keyword>
<dbReference type="InterPro" id="IPR011990">
    <property type="entry name" value="TPR-like_helical_dom_sf"/>
</dbReference>
<reference evidence="7 8" key="2">
    <citation type="submission" date="2016-12" db="EMBL/GenBank/DDBJ databases">
        <title>Draft Genome Sequence of Cystobacter ferrugineus Strain Cbfe23.</title>
        <authorList>
            <person name="Akbar S."/>
            <person name="Dowd S.E."/>
            <person name="Stevens D.C."/>
        </authorList>
    </citation>
    <scope>NUCLEOTIDE SEQUENCE [LARGE SCALE GENOMIC DNA]</scope>
    <source>
        <strain evidence="7 8">Cbfe23</strain>
    </source>
</reference>
<sequence>MVLAVAVQVPWTQSAVVLPRRLAMHALAVVLLLHASRRLRWGAVGAVACALGLWQALTWMVSEARWMGMPRLMDEVSALVLLVGVAGGRLPRRTLLWPLVLAGSAGAVLGLVQQWVELPWLLQATRPSGFFVSRAVAGEYVAASLLLTVGFMTGRRSLLALGMVGLQVAFLVSTRSRTGWAVAALGLLWVGIWLTRRERRAVGATVALAVALALVLTPGPRLDWHAPRPYADSLLSLSRLELGGRLATWRNTLSLVADHPWLGVGPGGFAATYPAYHRAVVRDEAFSTGQQIEEPHNEPLRAAVEWGIPGLVLAALLVVVLLRWVPRRPGRRTASLLGALAALGLSSLVSLTFVVPPTLLLATCVAGLLGRAHRGGAPRLPRSLARLSPVLLLGLLAWVDVPQWRASRAWRQAEEAARQGSLRSAHEGLRDAARHTHDATSYARLAEMAQSAGDAPHCAEAAREGLRLVPRSTHLLHLLGECEARRGDKAAAATAYTQELRLLPESPYALWGLARLSTGATRTHLLQQAAAAARLEWSLLPPSLGREERERLQRLTQRMEEELAPPAVEE</sequence>
<dbReference type="Proteomes" id="UP000182229">
    <property type="component" value="Unassembled WGS sequence"/>
</dbReference>
<gene>
    <name evidence="7" type="ORF">BON30_02195</name>
</gene>
<dbReference type="PANTHER" id="PTHR37422:SF13">
    <property type="entry name" value="LIPOPOLYSACCHARIDE BIOSYNTHESIS PROTEIN PA4999-RELATED"/>
    <property type="match status" value="1"/>
</dbReference>
<dbReference type="PANTHER" id="PTHR37422">
    <property type="entry name" value="TEICHURONIC ACID BIOSYNTHESIS PROTEIN TUAE"/>
    <property type="match status" value="1"/>
</dbReference>
<evidence type="ECO:0000256" key="2">
    <source>
        <dbReference type="ARBA" id="ARBA00022692"/>
    </source>
</evidence>
<evidence type="ECO:0000256" key="3">
    <source>
        <dbReference type="ARBA" id="ARBA00022989"/>
    </source>
</evidence>
<reference evidence="8" key="1">
    <citation type="submission" date="2016-11" db="EMBL/GenBank/DDBJ databases">
        <authorList>
            <person name="Shukria A."/>
            <person name="Stevens D.C."/>
        </authorList>
    </citation>
    <scope>NUCLEOTIDE SEQUENCE [LARGE SCALE GENOMIC DNA]</scope>
    <source>
        <strain evidence="8">Cbfe23</strain>
    </source>
</reference>
<proteinExistence type="predicted"/>
<comment type="caution">
    <text evidence="7">The sequence shown here is derived from an EMBL/GenBank/DDBJ whole genome shotgun (WGS) entry which is preliminary data.</text>
</comment>
<keyword evidence="2 5" id="KW-0812">Transmembrane</keyword>
<feature type="transmembrane region" description="Helical" evidence="5">
    <location>
        <begin position="178"/>
        <end position="194"/>
    </location>
</feature>
<dbReference type="AlphaFoldDB" id="A0A1L9BIM6"/>